<feature type="transmembrane region" description="Helical" evidence="8">
    <location>
        <begin position="57"/>
        <end position="79"/>
    </location>
</feature>
<evidence type="ECO:0000313" key="10">
    <source>
        <dbReference type="Proteomes" id="UP000621386"/>
    </source>
</evidence>
<keyword evidence="2" id="KW-0813">Transport</keyword>
<reference evidence="9 10" key="1">
    <citation type="submission" date="2021-01" db="EMBL/GenBank/DDBJ databases">
        <title>WGS of actinomycetes isolated from Thailand.</title>
        <authorList>
            <person name="Thawai C."/>
        </authorList>
    </citation>
    <scope>NUCLEOTIDE SEQUENCE [LARGE SCALE GENOMIC DNA]</scope>
    <source>
        <strain evidence="9 10">CH5-8</strain>
    </source>
</reference>
<dbReference type="PANTHER" id="PTHR30561">
    <property type="entry name" value="SMR FAMILY PROTON-DEPENDENT DRUG EFFLUX TRANSPORTER SUGE"/>
    <property type="match status" value="1"/>
</dbReference>
<name>A0ABS1P1N4_9ACTN</name>
<evidence type="ECO:0000256" key="4">
    <source>
        <dbReference type="ARBA" id="ARBA00022692"/>
    </source>
</evidence>
<dbReference type="InterPro" id="IPR045324">
    <property type="entry name" value="Small_multidrug_res"/>
</dbReference>
<dbReference type="InterPro" id="IPR037185">
    <property type="entry name" value="EmrE-like"/>
</dbReference>
<comment type="similarity">
    <text evidence="7">Belongs to the drug/metabolite transporter (DMT) superfamily. Small multidrug resistance (SMR) (TC 2.A.7.1) family.</text>
</comment>
<dbReference type="InterPro" id="IPR000390">
    <property type="entry name" value="Small_drug/metabolite_transptr"/>
</dbReference>
<evidence type="ECO:0000256" key="5">
    <source>
        <dbReference type="ARBA" id="ARBA00022989"/>
    </source>
</evidence>
<keyword evidence="3" id="KW-1003">Cell membrane</keyword>
<dbReference type="Gene3D" id="1.10.3730.20">
    <property type="match status" value="1"/>
</dbReference>
<accession>A0ABS1P1N4</accession>
<dbReference type="Pfam" id="PF00893">
    <property type="entry name" value="Multi_Drug_Res"/>
    <property type="match status" value="1"/>
</dbReference>
<gene>
    <name evidence="9" type="ORF">JK361_17055</name>
</gene>
<feature type="transmembrane region" description="Helical" evidence="8">
    <location>
        <begin position="29"/>
        <end position="50"/>
    </location>
</feature>
<keyword evidence="4 7" id="KW-0812">Transmembrane</keyword>
<keyword evidence="5 8" id="KW-1133">Transmembrane helix</keyword>
<dbReference type="RefSeq" id="WP_201818619.1">
    <property type="nucleotide sequence ID" value="NZ_JAERRH010000005.1"/>
</dbReference>
<evidence type="ECO:0000256" key="1">
    <source>
        <dbReference type="ARBA" id="ARBA00004651"/>
    </source>
</evidence>
<evidence type="ECO:0000256" key="8">
    <source>
        <dbReference type="SAM" id="Phobius"/>
    </source>
</evidence>
<evidence type="ECO:0000313" key="9">
    <source>
        <dbReference type="EMBL" id="MBL1106281.1"/>
    </source>
</evidence>
<sequence>MGYLTLAGAIAAEVAATTAMKYSEGFSRLWPSLVTALGYVVSFALLALTLKTVQIGTAYAIWSGVGTAAIAVLGLLLFGEGLGPAKAAGILLIIGGVVVLNLGGASH</sequence>
<keyword evidence="6 8" id="KW-0472">Membrane</keyword>
<dbReference type="EMBL" id="JAERRH010000005">
    <property type="protein sequence ID" value="MBL1106281.1"/>
    <property type="molecule type" value="Genomic_DNA"/>
</dbReference>
<proteinExistence type="inferred from homology"/>
<protein>
    <submittedName>
        <fullName evidence="9">Multidrug efflux SMR transporter</fullName>
    </submittedName>
</protein>
<feature type="transmembrane region" description="Helical" evidence="8">
    <location>
        <begin position="85"/>
        <end position="104"/>
    </location>
</feature>
<dbReference type="SUPFAM" id="SSF103481">
    <property type="entry name" value="Multidrug resistance efflux transporter EmrE"/>
    <property type="match status" value="1"/>
</dbReference>
<dbReference type="Proteomes" id="UP000621386">
    <property type="component" value="Unassembled WGS sequence"/>
</dbReference>
<dbReference type="PANTHER" id="PTHR30561:SF1">
    <property type="entry name" value="MULTIDRUG TRANSPORTER EMRE"/>
    <property type="match status" value="1"/>
</dbReference>
<organism evidence="9 10">
    <name type="scientific">Streptomyces musisoli</name>
    <dbReference type="NCBI Taxonomy" id="2802280"/>
    <lineage>
        <taxon>Bacteria</taxon>
        <taxon>Bacillati</taxon>
        <taxon>Actinomycetota</taxon>
        <taxon>Actinomycetes</taxon>
        <taxon>Kitasatosporales</taxon>
        <taxon>Streptomycetaceae</taxon>
        <taxon>Streptomyces</taxon>
    </lineage>
</organism>
<comment type="subcellular location">
    <subcellularLocation>
        <location evidence="1 7">Cell membrane</location>
        <topology evidence="1 7">Multi-pass membrane protein</topology>
    </subcellularLocation>
</comment>
<evidence type="ECO:0000256" key="2">
    <source>
        <dbReference type="ARBA" id="ARBA00022448"/>
    </source>
</evidence>
<evidence type="ECO:0000256" key="6">
    <source>
        <dbReference type="ARBA" id="ARBA00023136"/>
    </source>
</evidence>
<comment type="caution">
    <text evidence="9">The sequence shown here is derived from an EMBL/GenBank/DDBJ whole genome shotgun (WGS) entry which is preliminary data.</text>
</comment>
<evidence type="ECO:0000256" key="7">
    <source>
        <dbReference type="RuleBase" id="RU003942"/>
    </source>
</evidence>
<evidence type="ECO:0000256" key="3">
    <source>
        <dbReference type="ARBA" id="ARBA00022475"/>
    </source>
</evidence>
<keyword evidence="10" id="KW-1185">Reference proteome</keyword>